<reference evidence="2 3" key="1">
    <citation type="submission" date="2017-05" db="EMBL/GenBank/DDBJ databases">
        <authorList>
            <person name="Varghese N."/>
            <person name="Submissions S."/>
        </authorList>
    </citation>
    <scope>NUCLEOTIDE SEQUENCE [LARGE SCALE GENOMIC DNA]</scope>
    <source>
        <strain evidence="2 3">DSM 28214</strain>
    </source>
</reference>
<keyword evidence="1" id="KW-1133">Transmembrane helix</keyword>
<keyword evidence="3" id="KW-1185">Reference proteome</keyword>
<comment type="caution">
    <text evidence="2">The sequence shown here is derived from an EMBL/GenBank/DDBJ whole genome shotgun (WGS) entry which is preliminary data.</text>
</comment>
<protein>
    <submittedName>
        <fullName evidence="2">Uncharacterized protein</fullName>
    </submittedName>
</protein>
<dbReference type="Proteomes" id="UP001157960">
    <property type="component" value="Unassembled WGS sequence"/>
</dbReference>
<feature type="transmembrane region" description="Helical" evidence="1">
    <location>
        <begin position="12"/>
        <end position="31"/>
    </location>
</feature>
<evidence type="ECO:0000256" key="1">
    <source>
        <dbReference type="SAM" id="Phobius"/>
    </source>
</evidence>
<sequence>MEDILVKNTSSLRERCIFFTFVKFAIIYKIILNRFHKDLFYGLSSPVRSHGDGGL</sequence>
<name>A0ABY1PH38_9FLAO</name>
<accession>A0ABY1PH38</accession>
<evidence type="ECO:0000313" key="3">
    <source>
        <dbReference type="Proteomes" id="UP001157960"/>
    </source>
</evidence>
<gene>
    <name evidence="2" type="ORF">SAMN06264346_11737</name>
</gene>
<keyword evidence="1" id="KW-0812">Transmembrane</keyword>
<organism evidence="2 3">
    <name type="scientific">Chryseobacterium profundimaris</name>
    <dbReference type="NCBI Taxonomy" id="1387275"/>
    <lineage>
        <taxon>Bacteria</taxon>
        <taxon>Pseudomonadati</taxon>
        <taxon>Bacteroidota</taxon>
        <taxon>Flavobacteriia</taxon>
        <taxon>Flavobacteriales</taxon>
        <taxon>Weeksellaceae</taxon>
        <taxon>Chryseobacterium group</taxon>
        <taxon>Chryseobacterium</taxon>
    </lineage>
</organism>
<keyword evidence="1" id="KW-0472">Membrane</keyword>
<dbReference type="EMBL" id="FXTZ01000017">
    <property type="protein sequence ID" value="SMP34170.1"/>
    <property type="molecule type" value="Genomic_DNA"/>
</dbReference>
<evidence type="ECO:0000313" key="2">
    <source>
        <dbReference type="EMBL" id="SMP34170.1"/>
    </source>
</evidence>
<proteinExistence type="predicted"/>